<dbReference type="RefSeq" id="WP_043604391.1">
    <property type="nucleotide sequence ID" value="NZ_AXCY01000018.1"/>
</dbReference>
<dbReference type="Proteomes" id="UP000029839">
    <property type="component" value="Unassembled WGS sequence"/>
</dbReference>
<dbReference type="OrthoDB" id="4829901at2"/>
<feature type="compositionally biased region" description="Low complexity" evidence="1">
    <location>
        <begin position="227"/>
        <end position="239"/>
    </location>
</feature>
<organism evidence="2 3">
    <name type="scientific">Cellulomonas carbonis T26</name>
    <dbReference type="NCBI Taxonomy" id="947969"/>
    <lineage>
        <taxon>Bacteria</taxon>
        <taxon>Bacillati</taxon>
        <taxon>Actinomycetota</taxon>
        <taxon>Actinomycetes</taxon>
        <taxon>Micrococcales</taxon>
        <taxon>Cellulomonadaceae</taxon>
        <taxon>Cellulomonas</taxon>
    </lineage>
</organism>
<feature type="compositionally biased region" description="Pro residues" evidence="1">
    <location>
        <begin position="215"/>
        <end position="226"/>
    </location>
</feature>
<gene>
    <name evidence="2" type="ORF">N868_05380</name>
</gene>
<dbReference type="AlphaFoldDB" id="A0A0A0BUD6"/>
<evidence type="ECO:0000256" key="1">
    <source>
        <dbReference type="SAM" id="MobiDB-lite"/>
    </source>
</evidence>
<dbReference type="EMBL" id="AXCY01000018">
    <property type="protein sequence ID" value="KGM11595.1"/>
    <property type="molecule type" value="Genomic_DNA"/>
</dbReference>
<evidence type="ECO:0000313" key="3">
    <source>
        <dbReference type="Proteomes" id="UP000029839"/>
    </source>
</evidence>
<evidence type="ECO:0000313" key="2">
    <source>
        <dbReference type="EMBL" id="KGM11595.1"/>
    </source>
</evidence>
<feature type="region of interest" description="Disordered" evidence="1">
    <location>
        <begin position="189"/>
        <end position="239"/>
    </location>
</feature>
<protein>
    <submittedName>
        <fullName evidence="2">Uncharacterized protein</fullName>
    </submittedName>
</protein>
<accession>A0A0A0BUD6</accession>
<comment type="caution">
    <text evidence="2">The sequence shown here is derived from an EMBL/GenBank/DDBJ whole genome shotgun (WGS) entry which is preliminary data.</text>
</comment>
<sequence length="239" mass="23952">MTPADDDARDPAPRAPGRARSLARGVVRPLIAGVAVAVVADVLLLRTPDAVVAGVAAALAVTLAASLGAGDEYLWPETGPDDAHGSRRDVTLLSWTLVGRDGRVTESAVRRVRVNAERRLARRGARLAAGLGAVGTGANDADAEARARSLFGDRAWTALTGRGGWLPSLGDLQHCVDVVERLGGVAASSAGTRAAPPVSSAGALPPTATGLPAPASAPTPAPPTGPTGPSRTARGGTTP</sequence>
<reference evidence="2 3" key="2">
    <citation type="journal article" date="2015" name="Stand. Genomic Sci.">
        <title>Draft genome sequence of Cellulomonas carbonis T26(T) and comparative analysis of six Cellulomonas genomes.</title>
        <authorList>
            <person name="Zhuang W."/>
            <person name="Zhang S."/>
            <person name="Xia X."/>
            <person name="Wang G."/>
        </authorList>
    </citation>
    <scope>NUCLEOTIDE SEQUENCE [LARGE SCALE GENOMIC DNA]</scope>
    <source>
        <strain evidence="2 3">T26</strain>
    </source>
</reference>
<name>A0A0A0BUD6_9CELL</name>
<proteinExistence type="predicted"/>
<feature type="compositionally biased region" description="Low complexity" evidence="1">
    <location>
        <begin position="201"/>
        <end position="214"/>
    </location>
</feature>
<keyword evidence="3" id="KW-1185">Reference proteome</keyword>
<reference evidence="2 3" key="1">
    <citation type="submission" date="2013-08" db="EMBL/GenBank/DDBJ databases">
        <title>Genome sequencing of Cellulomonas carbonis T26.</title>
        <authorList>
            <person name="Chen F."/>
            <person name="Li Y."/>
            <person name="Wang G."/>
        </authorList>
    </citation>
    <scope>NUCLEOTIDE SEQUENCE [LARGE SCALE GENOMIC DNA]</scope>
    <source>
        <strain evidence="2 3">T26</strain>
    </source>
</reference>